<name>A0A4V2SDW1_9FIRM</name>
<evidence type="ECO:0000313" key="1">
    <source>
        <dbReference type="EMBL" id="TCO85452.1"/>
    </source>
</evidence>
<accession>A0A4V2SDW1</accession>
<dbReference type="Proteomes" id="UP000295711">
    <property type="component" value="Unassembled WGS sequence"/>
</dbReference>
<reference evidence="1 2" key="1">
    <citation type="submission" date="2019-03" db="EMBL/GenBank/DDBJ databases">
        <title>Genomic Encyclopedia of Type Strains, Phase IV (KMG-IV): sequencing the most valuable type-strain genomes for metagenomic binning, comparative biology and taxonomic classification.</title>
        <authorList>
            <person name="Goeker M."/>
        </authorList>
    </citation>
    <scope>NUCLEOTIDE SEQUENCE [LARGE SCALE GENOMIC DNA]</scope>
    <source>
        <strain evidence="1 2">DSM 28559</strain>
    </source>
</reference>
<dbReference type="PANTHER" id="PTHR32432">
    <property type="entry name" value="CELL DIVISION PROTEIN FTSA-RELATED"/>
    <property type="match status" value="1"/>
</dbReference>
<comment type="caution">
    <text evidence="1">The sequence shown here is derived from an EMBL/GenBank/DDBJ whole genome shotgun (WGS) entry which is preliminary data.</text>
</comment>
<dbReference type="GO" id="GO:0016829">
    <property type="term" value="F:lyase activity"/>
    <property type="evidence" value="ECO:0007669"/>
    <property type="project" value="UniProtKB-KW"/>
</dbReference>
<dbReference type="InterPro" id="IPR043129">
    <property type="entry name" value="ATPase_NBD"/>
</dbReference>
<dbReference type="OrthoDB" id="1542at2"/>
<dbReference type="InterPro" id="IPR050696">
    <property type="entry name" value="FtsA/MreB"/>
</dbReference>
<keyword evidence="1" id="KW-0456">Lyase</keyword>
<dbReference type="SUPFAM" id="SSF53067">
    <property type="entry name" value="Actin-like ATPase domain"/>
    <property type="match status" value="1"/>
</dbReference>
<dbReference type="AlphaFoldDB" id="A0A4V2SDW1"/>
<sequence>MSEESTILSVGIDIGTSTTQVIFSRLTFKNSAGYFAVPHIAIVDKEVVYKSNIHMTPLKNRVMIDGEKVRNIVAEEFRKSGYKPTDTQTGAVIITGESARKENSEIVLRELSDFAGEFVVSTAGPDLEAIIAGKGSGARQYSIDNQCTVANLDIGGGTTNVVLFDAGEVIAKGCVDIGGRLVKVTSDGRVEYISDSVLKMTASDGLSLNIGDEAQYTKIYRIGEIMAELLYRWLCREDDRLLASITTPGSSQFKFHKPIRAICFSGGVADCIYHPAEGSWMRYGDMGVVLGEAIRASRLFSDFRVIEAKETIRATVVGAGSYTTSVSGSTITYNRDVFPLKNIPVLKLSDEEQQVCFSGQTGDLAEKLRWMQRQSDSKQLILAMKGKPNPSYMEVKRLAACLVSVLDALLPEGQPMLIVLECDMAKALGQMMMQLPTVHPRDVICIDSVQVDQNDFVDMGKPLVDGLVIPVVVKTLIFG</sequence>
<dbReference type="RefSeq" id="WP_132089758.1">
    <property type="nucleotide sequence ID" value="NZ_JANKAQ010000003.1"/>
</dbReference>
<evidence type="ECO:0000313" key="2">
    <source>
        <dbReference type="Proteomes" id="UP000295711"/>
    </source>
</evidence>
<proteinExistence type="predicted"/>
<dbReference type="Pfam" id="PF06277">
    <property type="entry name" value="EutA"/>
    <property type="match status" value="1"/>
</dbReference>
<dbReference type="EMBL" id="SLXA01000003">
    <property type="protein sequence ID" value="TCO85452.1"/>
    <property type="molecule type" value="Genomic_DNA"/>
</dbReference>
<keyword evidence="2" id="KW-1185">Reference proteome</keyword>
<gene>
    <name evidence="1" type="ORF">EV212_103174</name>
</gene>
<dbReference type="PIRSF" id="PIRSF012293">
    <property type="entry name" value="EutA"/>
    <property type="match status" value="1"/>
</dbReference>
<organism evidence="1 2">
    <name type="scientific">Frisingicoccus caecimuris</name>
    <dbReference type="NCBI Taxonomy" id="1796636"/>
    <lineage>
        <taxon>Bacteria</taxon>
        <taxon>Bacillati</taxon>
        <taxon>Bacillota</taxon>
        <taxon>Clostridia</taxon>
        <taxon>Lachnospirales</taxon>
        <taxon>Lachnospiraceae</taxon>
        <taxon>Frisingicoccus</taxon>
    </lineage>
</organism>
<protein>
    <submittedName>
        <fullName evidence="1">Reactivating factor of adenosylcobalamin-dependent ethanolamine ammonia lyase</fullName>
    </submittedName>
</protein>
<dbReference type="InterPro" id="IPR009377">
    <property type="entry name" value="EutA"/>
</dbReference>
<dbReference type="PANTHER" id="PTHR32432:SF13">
    <property type="entry name" value="ETHANOLAMINE AMMONIA-LYASE REACTIVASE EUTA"/>
    <property type="match status" value="1"/>
</dbReference>